<dbReference type="InterPro" id="IPR000792">
    <property type="entry name" value="Tscrpt_reg_LuxR_C"/>
</dbReference>
<accession>A0A495ER71</accession>
<dbReference type="CDD" id="cd06170">
    <property type="entry name" value="LuxR_C_like"/>
    <property type="match status" value="1"/>
</dbReference>
<dbReference type="AlphaFoldDB" id="A0A495ER71"/>
<dbReference type="PRINTS" id="PR00038">
    <property type="entry name" value="HTHLUXR"/>
</dbReference>
<evidence type="ECO:0000313" key="5">
    <source>
        <dbReference type="Proteomes" id="UP000276055"/>
    </source>
</evidence>
<dbReference type="SUPFAM" id="SSF46894">
    <property type="entry name" value="C-terminal effector domain of the bipartite response regulators"/>
    <property type="match status" value="1"/>
</dbReference>
<comment type="caution">
    <text evidence="4">The sequence shown here is derived from an EMBL/GenBank/DDBJ whole genome shotgun (WGS) entry which is preliminary data.</text>
</comment>
<dbReference type="InterPro" id="IPR027417">
    <property type="entry name" value="P-loop_NTPase"/>
</dbReference>
<gene>
    <name evidence="4" type="ORF">C8D78_2233</name>
</gene>
<reference evidence="4 5" key="1">
    <citation type="submission" date="2018-10" db="EMBL/GenBank/DDBJ databases">
        <title>Genomic Encyclopedia of Type Strains, Phase IV (KMG-IV): sequencing the most valuable type-strain genomes for metagenomic binning, comparative biology and taxonomic classification.</title>
        <authorList>
            <person name="Goeker M."/>
        </authorList>
    </citation>
    <scope>NUCLEOTIDE SEQUENCE [LARGE SCALE GENOMIC DNA]</scope>
    <source>
        <strain evidence="4 5">DSM 25586</strain>
    </source>
</reference>
<organism evidence="4 5">
    <name type="scientific">Arthrobacter oryzae</name>
    <dbReference type="NCBI Taxonomy" id="409290"/>
    <lineage>
        <taxon>Bacteria</taxon>
        <taxon>Bacillati</taxon>
        <taxon>Actinomycetota</taxon>
        <taxon>Actinomycetes</taxon>
        <taxon>Micrococcales</taxon>
        <taxon>Micrococcaceae</taxon>
        <taxon>Arthrobacter</taxon>
    </lineage>
</organism>
<dbReference type="PANTHER" id="PTHR16305">
    <property type="entry name" value="TESTICULAR SOLUBLE ADENYLYL CYCLASE"/>
    <property type="match status" value="1"/>
</dbReference>
<dbReference type="Gene3D" id="3.40.50.300">
    <property type="entry name" value="P-loop containing nucleotide triphosphate hydrolases"/>
    <property type="match status" value="1"/>
</dbReference>
<dbReference type="PANTHER" id="PTHR16305:SF28">
    <property type="entry name" value="GUANYLATE CYCLASE DOMAIN-CONTAINING PROTEIN"/>
    <property type="match status" value="1"/>
</dbReference>
<protein>
    <submittedName>
        <fullName evidence="4">ATP/maltotriose-dependent transcriptional regulator MalT</fullName>
    </submittedName>
</protein>
<keyword evidence="1" id="KW-0547">Nucleotide-binding</keyword>
<dbReference type="Pfam" id="PF13191">
    <property type="entry name" value="AAA_16"/>
    <property type="match status" value="1"/>
</dbReference>
<proteinExistence type="predicted"/>
<dbReference type="SMART" id="SM00421">
    <property type="entry name" value="HTH_LUXR"/>
    <property type="match status" value="1"/>
</dbReference>
<evidence type="ECO:0000313" key="4">
    <source>
        <dbReference type="EMBL" id="RKR19485.1"/>
    </source>
</evidence>
<name>A0A495ER71_9MICC</name>
<dbReference type="InterPro" id="IPR041664">
    <property type="entry name" value="AAA_16"/>
</dbReference>
<dbReference type="Gene3D" id="1.10.10.10">
    <property type="entry name" value="Winged helix-like DNA-binding domain superfamily/Winged helix DNA-binding domain"/>
    <property type="match status" value="1"/>
</dbReference>
<dbReference type="Proteomes" id="UP000276055">
    <property type="component" value="Unassembled WGS sequence"/>
</dbReference>
<dbReference type="GO" id="GO:0003677">
    <property type="term" value="F:DNA binding"/>
    <property type="evidence" value="ECO:0007669"/>
    <property type="project" value="InterPro"/>
</dbReference>
<feature type="domain" description="HTH luxR-type" evidence="3">
    <location>
        <begin position="839"/>
        <end position="902"/>
    </location>
</feature>
<dbReference type="InterPro" id="IPR016032">
    <property type="entry name" value="Sig_transdc_resp-reg_C-effctor"/>
</dbReference>
<dbReference type="Pfam" id="PF00196">
    <property type="entry name" value="GerE"/>
    <property type="match status" value="1"/>
</dbReference>
<evidence type="ECO:0000256" key="1">
    <source>
        <dbReference type="ARBA" id="ARBA00022741"/>
    </source>
</evidence>
<dbReference type="InterPro" id="IPR036388">
    <property type="entry name" value="WH-like_DNA-bd_sf"/>
</dbReference>
<dbReference type="GO" id="GO:0006355">
    <property type="term" value="P:regulation of DNA-templated transcription"/>
    <property type="evidence" value="ECO:0007669"/>
    <property type="project" value="InterPro"/>
</dbReference>
<dbReference type="PROSITE" id="PS50043">
    <property type="entry name" value="HTH_LUXR_2"/>
    <property type="match status" value="1"/>
</dbReference>
<dbReference type="SUPFAM" id="SSF52540">
    <property type="entry name" value="P-loop containing nucleoside triphosphate hydrolases"/>
    <property type="match status" value="1"/>
</dbReference>
<dbReference type="GO" id="GO:0005737">
    <property type="term" value="C:cytoplasm"/>
    <property type="evidence" value="ECO:0007669"/>
    <property type="project" value="TreeGrafter"/>
</dbReference>
<dbReference type="EMBL" id="RBIR01000004">
    <property type="protein sequence ID" value="RKR19485.1"/>
    <property type="molecule type" value="Genomic_DNA"/>
</dbReference>
<evidence type="ECO:0000256" key="2">
    <source>
        <dbReference type="ARBA" id="ARBA00022840"/>
    </source>
</evidence>
<evidence type="ECO:0000259" key="3">
    <source>
        <dbReference type="PROSITE" id="PS50043"/>
    </source>
</evidence>
<dbReference type="GO" id="GO:0004016">
    <property type="term" value="F:adenylate cyclase activity"/>
    <property type="evidence" value="ECO:0007669"/>
    <property type="project" value="TreeGrafter"/>
</dbReference>
<sequence>MICLDSSRDPAGDPGNESARALTGRSEDLMSAAEALQGGNHVAVFVLGDSGMGKSRLIEAVVAELGSEVTPVRIHGSASLSQVPYGVLGPFIVNLPVQEATSQLAVLRTLWSHLEEQKRATQKPLLLIVDDAHDLDEATAGILAELAAAGWAKLLVAAAARPGLPEPLLQLWFEGIAERHDLRPLTLAQTTEMLEGGLGSQVLPNVAEILWEASGGNPMLLNGLLDDARKDGTLRRRNGVWLFTRPLNSHGDRLTDVVRRQLLLRSPEERQALNLVALAEPVSRELIESVAGEEAVGSLIDSELIRVTDPATGELRLWHTVYGDTLRNLISPARSLQLRQMLLRRMDSEPTSAEGLLRHVSWSIECGAEVEDRQLLRAAVLASRLFEDELARKAAALVKDPELQMAARAVIARTRYNASDYAAARELLDADFGQGNTLPSLLAGTLLWAAVMSALGHTPEDIMERAQVVRRAGERLARDQPENAEAILAATAERLETMEAMVNALTGDYRSAPAAAEAAGTRPANNLETAFRLCADAERLLAGGKGLSAFAVMSRAIEAAGADHDELYFLSDFLVVRAAAPAIHAGDWEAAETLLSGVVAGSGPSLISFGGGVHAAHGIILLYQGKAAQALNTLSAALEALRLTDPQQLFALTAAMAFAAAAEVGAHTKAELFLADYENAPAALPRYMRSLAAMAVIYGKARLGNYPDAIAELKRLGRPEPEMETPGLELDALAFCLALGDTDSAPRLLELRDSLEGPRPAGICAYAAALGTDSAADYLDAAKTCEAAELWTFAALAYDGAAHAYRAAGDTLRERMANSQRKRCLDRADDLPGEDTAKNDDSLGILTRRERDIVALAVRGLTDRQIAAELQVSVRTVEGHLYRSYAKLNVKGREQLPGIGGR</sequence>
<dbReference type="GO" id="GO:0005524">
    <property type="term" value="F:ATP binding"/>
    <property type="evidence" value="ECO:0007669"/>
    <property type="project" value="UniProtKB-KW"/>
</dbReference>
<keyword evidence="2" id="KW-0067">ATP-binding</keyword>